<dbReference type="Proteomes" id="UP000321026">
    <property type="component" value="Unassembled WGS sequence"/>
</dbReference>
<accession>A0A5C7J456</accession>
<reference evidence="1 2" key="1">
    <citation type="submission" date="2018-09" db="EMBL/GenBank/DDBJ databases">
        <title>Metagenome Assembled Genomes from an Advanced Water Purification Facility.</title>
        <authorList>
            <person name="Stamps B.W."/>
            <person name="Spear J.R."/>
        </authorList>
    </citation>
    <scope>NUCLEOTIDE SEQUENCE [LARGE SCALE GENOMIC DNA]</scope>
    <source>
        <strain evidence="1">Bin_63_2</strain>
    </source>
</reference>
<comment type="caution">
    <text evidence="1">The sequence shown here is derived from an EMBL/GenBank/DDBJ whole genome shotgun (WGS) entry which is preliminary data.</text>
</comment>
<gene>
    <name evidence="1" type="ORF">E6Q11_04965</name>
</gene>
<dbReference type="AlphaFoldDB" id="A0A5C7J456"/>
<organism evidence="1 2">
    <name type="scientific">Candidatus Dojkabacteria bacterium</name>
    <dbReference type="NCBI Taxonomy" id="2099670"/>
    <lineage>
        <taxon>Bacteria</taxon>
        <taxon>Candidatus Dojkabacteria</taxon>
    </lineage>
</organism>
<proteinExistence type="predicted"/>
<dbReference type="EMBL" id="SSDS01000078">
    <property type="protein sequence ID" value="TXG76263.1"/>
    <property type="molecule type" value="Genomic_DNA"/>
</dbReference>
<evidence type="ECO:0000313" key="2">
    <source>
        <dbReference type="Proteomes" id="UP000321026"/>
    </source>
</evidence>
<evidence type="ECO:0000313" key="1">
    <source>
        <dbReference type="EMBL" id="TXG76263.1"/>
    </source>
</evidence>
<protein>
    <submittedName>
        <fullName evidence="1">Uncharacterized protein</fullName>
    </submittedName>
</protein>
<name>A0A5C7J456_9BACT</name>
<sequence>MSEREEVIRILEQQLADDVTLSVRYFILADEGDAEIPDHHRVRLVSFMNMAPNDFVDRLNVSLYKARLPVFLRKGFNAEICEELLEIDNIKYRKIILRSYKMAPKNAEIEYESLYLYIHNKELYEIRDGEVTKIPED</sequence>